<accession>A0A1M5XWG7</accession>
<evidence type="ECO:0000313" key="2">
    <source>
        <dbReference type="Proteomes" id="UP000184221"/>
    </source>
</evidence>
<sequence>MSLFCAVFGFLLSSCTSLEDRVGVFEIKTPIQGHVSCESIDDYEVCAWIENFKLTRFYPKQQNATLYRGAQVLEGRSIQLPNGFKTSFSFYWSGPAEFLLGSFFETHTSAMRKLAPILNRHGLVVRETSEQSSKERLFSGVAHIPSDQLITGLVVRATCGDAVPVSRAIIIQNYPSHKTMLNCLRN</sequence>
<dbReference type="RefSeq" id="WP_072780017.1">
    <property type="nucleotide sequence ID" value="NZ_FQXC01000009.1"/>
</dbReference>
<reference evidence="1 2" key="1">
    <citation type="submission" date="2016-11" db="EMBL/GenBank/DDBJ databases">
        <authorList>
            <person name="Jaros S."/>
            <person name="Januszkiewicz K."/>
            <person name="Wedrychowicz H."/>
        </authorList>
    </citation>
    <scope>NUCLEOTIDE SEQUENCE [LARGE SCALE GENOMIC DNA]</scope>
    <source>
        <strain evidence="1 2">DSM 29431</strain>
    </source>
</reference>
<keyword evidence="2" id="KW-1185">Reference proteome</keyword>
<evidence type="ECO:0000313" key="1">
    <source>
        <dbReference type="EMBL" id="SHI04096.1"/>
    </source>
</evidence>
<protein>
    <submittedName>
        <fullName evidence="1">Uncharacterized protein</fullName>
    </submittedName>
</protein>
<organism evidence="1 2">
    <name type="scientific">Marivita hallyeonensis</name>
    <dbReference type="NCBI Taxonomy" id="996342"/>
    <lineage>
        <taxon>Bacteria</taxon>
        <taxon>Pseudomonadati</taxon>
        <taxon>Pseudomonadota</taxon>
        <taxon>Alphaproteobacteria</taxon>
        <taxon>Rhodobacterales</taxon>
        <taxon>Roseobacteraceae</taxon>
        <taxon>Marivita</taxon>
    </lineage>
</organism>
<dbReference type="Proteomes" id="UP000184221">
    <property type="component" value="Unassembled WGS sequence"/>
</dbReference>
<gene>
    <name evidence="1" type="ORF">SAMN05443551_4164</name>
</gene>
<dbReference type="EMBL" id="FQXC01000009">
    <property type="protein sequence ID" value="SHI04096.1"/>
    <property type="molecule type" value="Genomic_DNA"/>
</dbReference>
<name>A0A1M5XWG7_9RHOB</name>
<dbReference type="AlphaFoldDB" id="A0A1M5XWG7"/>
<proteinExistence type="predicted"/>